<dbReference type="InterPro" id="IPR057972">
    <property type="entry name" value="Terminase_7"/>
</dbReference>
<dbReference type="EMBL" id="BAAAMJ010000032">
    <property type="protein sequence ID" value="GAA1922165.1"/>
    <property type="molecule type" value="Genomic_DNA"/>
</dbReference>
<keyword evidence="2" id="KW-1185">Reference proteome</keyword>
<comment type="caution">
    <text evidence="1">The sequence shown here is derived from an EMBL/GenBank/DDBJ whole genome shotgun (WGS) entry which is preliminary data.</text>
</comment>
<evidence type="ECO:0000313" key="1">
    <source>
        <dbReference type="EMBL" id="GAA1922165.1"/>
    </source>
</evidence>
<dbReference type="Pfam" id="PF25673">
    <property type="entry name" value="Terminase_7"/>
    <property type="match status" value="1"/>
</dbReference>
<proteinExistence type="predicted"/>
<sequence length="148" mass="16596">MPAAGPFPFVRSGSPTVRPAATLCVYAPATFGGHHVPRLRNPNSPHSRYRGVDVLPNDHGLPVPELPASREWTPEEREQWRQWWESPQAARWDESYVPTVAVMLTYYGKILDGTANRDHLTEYRQLAGALGLTADGMKRLGWAFEGEE</sequence>
<gene>
    <name evidence="1" type="ORF">GCM10009716_33430</name>
</gene>
<evidence type="ECO:0000313" key="2">
    <source>
        <dbReference type="Proteomes" id="UP001501303"/>
    </source>
</evidence>
<accession>A0ABN2PHN9</accession>
<name>A0ABN2PHN9_9ACTN</name>
<dbReference type="Proteomes" id="UP001501303">
    <property type="component" value="Unassembled WGS sequence"/>
</dbReference>
<organism evidence="1 2">
    <name type="scientific">Streptomyces sodiiphilus</name>
    <dbReference type="NCBI Taxonomy" id="226217"/>
    <lineage>
        <taxon>Bacteria</taxon>
        <taxon>Bacillati</taxon>
        <taxon>Actinomycetota</taxon>
        <taxon>Actinomycetes</taxon>
        <taxon>Kitasatosporales</taxon>
        <taxon>Streptomycetaceae</taxon>
        <taxon>Streptomyces</taxon>
    </lineage>
</organism>
<reference evidence="1 2" key="1">
    <citation type="journal article" date="2019" name="Int. J. Syst. Evol. Microbiol.">
        <title>The Global Catalogue of Microorganisms (GCM) 10K type strain sequencing project: providing services to taxonomists for standard genome sequencing and annotation.</title>
        <authorList>
            <consortium name="The Broad Institute Genomics Platform"/>
            <consortium name="The Broad Institute Genome Sequencing Center for Infectious Disease"/>
            <person name="Wu L."/>
            <person name="Ma J."/>
        </authorList>
    </citation>
    <scope>NUCLEOTIDE SEQUENCE [LARGE SCALE GENOMIC DNA]</scope>
    <source>
        <strain evidence="1 2">JCM 13581</strain>
    </source>
</reference>
<protein>
    <submittedName>
        <fullName evidence="1">Uncharacterized protein</fullName>
    </submittedName>
</protein>